<evidence type="ECO:0000256" key="2">
    <source>
        <dbReference type="ARBA" id="ARBA00006924"/>
    </source>
</evidence>
<keyword evidence="3" id="KW-0808">Transferase</keyword>
<evidence type="ECO:0000313" key="9">
    <source>
        <dbReference type="Proteomes" id="UP001497453"/>
    </source>
</evidence>
<dbReference type="InterPro" id="IPR026591">
    <property type="entry name" value="Sirtuin_cat_small_dom_sf"/>
</dbReference>
<dbReference type="InterPro" id="IPR003000">
    <property type="entry name" value="Sirtuin"/>
</dbReference>
<dbReference type="PROSITE" id="PS50305">
    <property type="entry name" value="SIRTUIN"/>
    <property type="match status" value="1"/>
</dbReference>
<evidence type="ECO:0000256" key="6">
    <source>
        <dbReference type="PROSITE-ProRule" id="PRU00236"/>
    </source>
</evidence>
<proteinExistence type="inferred from homology"/>
<dbReference type="EMBL" id="OZ037951">
    <property type="protein sequence ID" value="CAL1714213.1"/>
    <property type="molecule type" value="Genomic_DNA"/>
</dbReference>
<evidence type="ECO:0000256" key="3">
    <source>
        <dbReference type="ARBA" id="ARBA00022679"/>
    </source>
</evidence>
<evidence type="ECO:0000256" key="5">
    <source>
        <dbReference type="ARBA" id="ARBA00023128"/>
    </source>
</evidence>
<comment type="subcellular location">
    <subcellularLocation>
        <location evidence="1">Mitochondrion</location>
    </subcellularLocation>
</comment>
<keyword evidence="5" id="KW-0496">Mitochondrion</keyword>
<evidence type="ECO:0000256" key="4">
    <source>
        <dbReference type="ARBA" id="ARBA00023027"/>
    </source>
</evidence>
<dbReference type="InterPro" id="IPR026590">
    <property type="entry name" value="Ssirtuin_cat_dom"/>
</dbReference>
<feature type="domain" description="Deacetylase sirtuin-type" evidence="7">
    <location>
        <begin position="18"/>
        <end position="353"/>
    </location>
</feature>
<sequence>MVRLSVPTIPQAILSSATSSKTISPAAAVERIAEFLAPGNVAVITGAGVSVDSGIRAYRGEKGIYLNPNYKPIFYHELMDESPKGFGFRQRYWLRGYLGYKPVLDALPNPTHYALAALQYKSFVPRLITQNVDGLHHKALAGIWDKHTMQHHVLELHGSLHKVHCKYGHVTDRNTFQHWLSTANPQWKEYADELEATGQKPRTNPDGDVQLEGVSYDDFVVPVCPTCLLEGRQNSVHKPELIFFGESIQPDVKDRSFRDIESSSRLFLIGTTLATFSAFRLLKHALELQIPVLHLNVGPTRADGLPGIEKIELESGKVLKDVVRAVLGSKADEDPVVRKMLVSGVVRPPRDDE</sequence>
<evidence type="ECO:0000313" key="8">
    <source>
        <dbReference type="EMBL" id="CAL1714213.1"/>
    </source>
</evidence>
<organism evidence="8 9">
    <name type="scientific">Somion occarium</name>
    <dbReference type="NCBI Taxonomy" id="3059160"/>
    <lineage>
        <taxon>Eukaryota</taxon>
        <taxon>Fungi</taxon>
        <taxon>Dikarya</taxon>
        <taxon>Basidiomycota</taxon>
        <taxon>Agaricomycotina</taxon>
        <taxon>Agaricomycetes</taxon>
        <taxon>Polyporales</taxon>
        <taxon>Cerrenaceae</taxon>
        <taxon>Somion</taxon>
    </lineage>
</organism>
<protein>
    <recommendedName>
        <fullName evidence="7">Deacetylase sirtuin-type domain-containing protein</fullName>
    </recommendedName>
</protein>
<dbReference type="SUPFAM" id="SSF52467">
    <property type="entry name" value="DHS-like NAD/FAD-binding domain"/>
    <property type="match status" value="1"/>
</dbReference>
<name>A0ABP1E2D4_9APHY</name>
<dbReference type="InterPro" id="IPR029035">
    <property type="entry name" value="DHS-like_NAD/FAD-binding_dom"/>
</dbReference>
<dbReference type="Pfam" id="PF02146">
    <property type="entry name" value="SIR2"/>
    <property type="match status" value="1"/>
</dbReference>
<dbReference type="Gene3D" id="3.30.1600.10">
    <property type="entry name" value="SIR2/SIRT2 'Small Domain"/>
    <property type="match status" value="1"/>
</dbReference>
<dbReference type="PANTHER" id="PTHR11085">
    <property type="entry name" value="NAD-DEPENDENT PROTEIN DEACYLASE SIRTUIN-5, MITOCHONDRIAL-RELATED"/>
    <property type="match status" value="1"/>
</dbReference>
<accession>A0ABP1E2D4</accession>
<dbReference type="Proteomes" id="UP001497453">
    <property type="component" value="Chromosome 8"/>
</dbReference>
<keyword evidence="4" id="KW-0520">NAD</keyword>
<keyword evidence="9" id="KW-1185">Reference proteome</keyword>
<reference evidence="9" key="1">
    <citation type="submission" date="2024-04" db="EMBL/GenBank/DDBJ databases">
        <authorList>
            <person name="Shaw F."/>
            <person name="Minotto A."/>
        </authorList>
    </citation>
    <scope>NUCLEOTIDE SEQUENCE [LARGE SCALE GENOMIC DNA]</scope>
</reference>
<comment type="similarity">
    <text evidence="2">Belongs to the sirtuin family. Class I subfamily.</text>
</comment>
<dbReference type="PANTHER" id="PTHR11085:SF10">
    <property type="entry name" value="NAD-DEPENDENT PROTEIN DEACYLASE SIRTUIN-5, MITOCHONDRIAL-RELATED"/>
    <property type="match status" value="1"/>
</dbReference>
<evidence type="ECO:0000256" key="1">
    <source>
        <dbReference type="ARBA" id="ARBA00004173"/>
    </source>
</evidence>
<dbReference type="InterPro" id="IPR050134">
    <property type="entry name" value="NAD-dep_sirtuin_deacylases"/>
</dbReference>
<gene>
    <name evidence="8" type="ORF">GFSPODELE1_LOCUS9663</name>
</gene>
<evidence type="ECO:0000259" key="7">
    <source>
        <dbReference type="PROSITE" id="PS50305"/>
    </source>
</evidence>
<comment type="caution">
    <text evidence="6">Lacks conserved residue(s) required for the propagation of feature annotation.</text>
</comment>
<dbReference type="Gene3D" id="3.40.50.1220">
    <property type="entry name" value="TPP-binding domain"/>
    <property type="match status" value="1"/>
</dbReference>